<sequence>MNKIPKMITLGREGLQVPAIGLGCMGMSEFYGQSDRQSSLKLLDRAVALGCNFWDTADMYGPFHNEELIAEALTGRRERITLATKFGFRRGEDGEWLGICGRPDYIKASCEASLKRLGTDYIDLYYQHRIDPDVPIEDSVGAMGELVKQGKVRYIGLSEADTPTIERAHAVHSITAVQTEYSLWSREVEDDILPTLRRLDIGFVAYSPLGRGFLTGAIRRREDLQDGDWRLDNPRFQK</sequence>
<gene>
    <name evidence="3" type="ORF">MNBD_ALPHA02-1000</name>
</gene>
<dbReference type="GO" id="GO:0016491">
    <property type="term" value="F:oxidoreductase activity"/>
    <property type="evidence" value="ECO:0007669"/>
    <property type="project" value="UniProtKB-KW"/>
</dbReference>
<evidence type="ECO:0000256" key="1">
    <source>
        <dbReference type="ARBA" id="ARBA00023002"/>
    </source>
</evidence>
<dbReference type="PANTHER" id="PTHR43625:SF40">
    <property type="entry name" value="ALDO-KETO REDUCTASE YAKC [NADP(+)]"/>
    <property type="match status" value="1"/>
</dbReference>
<proteinExistence type="predicted"/>
<accession>A0A3B0RNK3</accession>
<evidence type="ECO:0000313" key="3">
    <source>
        <dbReference type="EMBL" id="VAV93667.1"/>
    </source>
</evidence>
<protein>
    <submittedName>
        <fullName evidence="3">Oxidoreductase, aldo/keto reductase family</fullName>
    </submittedName>
</protein>
<dbReference type="EMBL" id="UOED01000083">
    <property type="protein sequence ID" value="VAV93667.1"/>
    <property type="molecule type" value="Genomic_DNA"/>
</dbReference>
<feature type="non-terminal residue" evidence="3">
    <location>
        <position position="238"/>
    </location>
</feature>
<dbReference type="InterPro" id="IPR050791">
    <property type="entry name" value="Aldo-Keto_reductase"/>
</dbReference>
<dbReference type="PROSITE" id="PS51257">
    <property type="entry name" value="PROKAR_LIPOPROTEIN"/>
    <property type="match status" value="1"/>
</dbReference>
<dbReference type="InterPro" id="IPR023210">
    <property type="entry name" value="NADP_OxRdtase_dom"/>
</dbReference>
<dbReference type="AlphaFoldDB" id="A0A3B0RNK3"/>
<dbReference type="Gene3D" id="3.20.20.100">
    <property type="entry name" value="NADP-dependent oxidoreductase domain"/>
    <property type="match status" value="1"/>
</dbReference>
<evidence type="ECO:0000259" key="2">
    <source>
        <dbReference type="Pfam" id="PF00248"/>
    </source>
</evidence>
<keyword evidence="1" id="KW-0560">Oxidoreductase</keyword>
<organism evidence="3">
    <name type="scientific">hydrothermal vent metagenome</name>
    <dbReference type="NCBI Taxonomy" id="652676"/>
    <lineage>
        <taxon>unclassified sequences</taxon>
        <taxon>metagenomes</taxon>
        <taxon>ecological metagenomes</taxon>
    </lineage>
</organism>
<dbReference type="SUPFAM" id="SSF51430">
    <property type="entry name" value="NAD(P)-linked oxidoreductase"/>
    <property type="match status" value="1"/>
</dbReference>
<dbReference type="Pfam" id="PF00248">
    <property type="entry name" value="Aldo_ket_red"/>
    <property type="match status" value="1"/>
</dbReference>
<name>A0A3B0RNK3_9ZZZZ</name>
<feature type="domain" description="NADP-dependent oxidoreductase" evidence="2">
    <location>
        <begin position="20"/>
        <end position="233"/>
    </location>
</feature>
<reference evidence="3" key="1">
    <citation type="submission" date="2018-06" db="EMBL/GenBank/DDBJ databases">
        <authorList>
            <person name="Zhirakovskaya E."/>
        </authorList>
    </citation>
    <scope>NUCLEOTIDE SEQUENCE</scope>
</reference>
<dbReference type="InterPro" id="IPR036812">
    <property type="entry name" value="NAD(P)_OxRdtase_dom_sf"/>
</dbReference>
<dbReference type="PANTHER" id="PTHR43625">
    <property type="entry name" value="AFLATOXIN B1 ALDEHYDE REDUCTASE"/>
    <property type="match status" value="1"/>
</dbReference>
<dbReference type="GO" id="GO:0005737">
    <property type="term" value="C:cytoplasm"/>
    <property type="evidence" value="ECO:0007669"/>
    <property type="project" value="TreeGrafter"/>
</dbReference>